<evidence type="ECO:0000256" key="4">
    <source>
        <dbReference type="ARBA" id="ARBA00022833"/>
    </source>
</evidence>
<evidence type="ECO:0000256" key="3">
    <source>
        <dbReference type="ARBA" id="ARBA00022771"/>
    </source>
</evidence>
<dbReference type="EMBL" id="VULT01000002">
    <property type="protein sequence ID" value="MSS16417.1"/>
    <property type="molecule type" value="Genomic_DNA"/>
</dbReference>
<dbReference type="Pfam" id="PF02132">
    <property type="entry name" value="RecR_ZnF"/>
    <property type="match status" value="1"/>
</dbReference>
<dbReference type="CDD" id="cd01025">
    <property type="entry name" value="TOPRIM_recR"/>
    <property type="match status" value="1"/>
</dbReference>
<dbReference type="InterPro" id="IPR034137">
    <property type="entry name" value="TOPRIM_RecR"/>
</dbReference>
<keyword evidence="1 7" id="KW-0479">Metal-binding</keyword>
<dbReference type="GO" id="GO:0003677">
    <property type="term" value="F:DNA binding"/>
    <property type="evidence" value="ECO:0007669"/>
    <property type="project" value="UniProtKB-UniRule"/>
</dbReference>
<dbReference type="AlphaFoldDB" id="A0A6L5X9W3"/>
<dbReference type="PROSITE" id="PS01300">
    <property type="entry name" value="RECR"/>
    <property type="match status" value="1"/>
</dbReference>
<evidence type="ECO:0000313" key="9">
    <source>
        <dbReference type="EMBL" id="MSS16417.1"/>
    </source>
</evidence>
<protein>
    <recommendedName>
        <fullName evidence="7">Recombination protein RecR</fullName>
    </recommendedName>
</protein>
<dbReference type="Pfam" id="PF21176">
    <property type="entry name" value="RecR_HhH"/>
    <property type="match status" value="1"/>
</dbReference>
<dbReference type="Gene3D" id="6.10.250.240">
    <property type="match status" value="1"/>
</dbReference>
<organism evidence="9 10">
    <name type="scientific">Sodaliphilus pleomorphus</name>
    <dbReference type="NCBI Taxonomy" id="2606626"/>
    <lineage>
        <taxon>Bacteria</taxon>
        <taxon>Pseudomonadati</taxon>
        <taxon>Bacteroidota</taxon>
        <taxon>Bacteroidia</taxon>
        <taxon>Bacteroidales</taxon>
        <taxon>Muribaculaceae</taxon>
        <taxon>Sodaliphilus</taxon>
    </lineage>
</organism>
<feature type="domain" description="Toprim" evidence="8">
    <location>
        <begin position="83"/>
        <end position="179"/>
    </location>
</feature>
<dbReference type="Proteomes" id="UP000483362">
    <property type="component" value="Unassembled WGS sequence"/>
</dbReference>
<dbReference type="GO" id="GO:0006281">
    <property type="term" value="P:DNA repair"/>
    <property type="evidence" value="ECO:0007669"/>
    <property type="project" value="UniProtKB-UniRule"/>
</dbReference>
<evidence type="ECO:0000256" key="1">
    <source>
        <dbReference type="ARBA" id="ARBA00022723"/>
    </source>
</evidence>
<evidence type="ECO:0000259" key="8">
    <source>
        <dbReference type="PROSITE" id="PS50880"/>
    </source>
</evidence>
<dbReference type="Gene3D" id="3.40.1360.10">
    <property type="match status" value="1"/>
</dbReference>
<keyword evidence="6 7" id="KW-0234">DNA repair</keyword>
<comment type="function">
    <text evidence="7">May play a role in DNA repair. It seems to be involved in an RecBC-independent recombinational process of DNA repair. It may act with RecF and RecO.</text>
</comment>
<keyword evidence="3 7" id="KW-0863">Zinc-finger</keyword>
<dbReference type="NCBIfam" id="TIGR00615">
    <property type="entry name" value="recR"/>
    <property type="match status" value="1"/>
</dbReference>
<keyword evidence="5 7" id="KW-0233">DNA recombination</keyword>
<keyword evidence="10" id="KW-1185">Reference proteome</keyword>
<keyword evidence="2 7" id="KW-0227">DNA damage</keyword>
<dbReference type="Gene3D" id="3.30.60.80">
    <property type="match status" value="1"/>
</dbReference>
<dbReference type="SUPFAM" id="SSF111304">
    <property type="entry name" value="Recombination protein RecR"/>
    <property type="match status" value="1"/>
</dbReference>
<reference evidence="9 10" key="1">
    <citation type="submission" date="2019-08" db="EMBL/GenBank/DDBJ databases">
        <title>In-depth cultivation of the pig gut microbiome towards novel bacterial diversity and tailored functional studies.</title>
        <authorList>
            <person name="Wylensek D."/>
            <person name="Hitch T.C.A."/>
            <person name="Clavel T."/>
        </authorList>
    </citation>
    <scope>NUCLEOTIDE SEQUENCE [LARGE SCALE GENOMIC DNA]</scope>
    <source>
        <strain evidence="9 10">Oil-RF-744-WCA-WT-10</strain>
    </source>
</reference>
<dbReference type="PANTHER" id="PTHR30446:SF0">
    <property type="entry name" value="RECOMBINATION PROTEIN RECR"/>
    <property type="match status" value="1"/>
</dbReference>
<dbReference type="GO" id="GO:0006310">
    <property type="term" value="P:DNA recombination"/>
    <property type="evidence" value="ECO:0007669"/>
    <property type="project" value="UniProtKB-UniRule"/>
</dbReference>
<dbReference type="RefSeq" id="WP_154327010.1">
    <property type="nucleotide sequence ID" value="NZ_CP045696.1"/>
</dbReference>
<name>A0A6L5X9W3_9BACT</name>
<dbReference type="InterPro" id="IPR015967">
    <property type="entry name" value="Rcmb_RecR_Znf"/>
</dbReference>
<gene>
    <name evidence="7 9" type="primary">recR</name>
    <name evidence="9" type="ORF">FYJ29_01325</name>
</gene>
<dbReference type="Pfam" id="PF13662">
    <property type="entry name" value="Toprim_4"/>
    <property type="match status" value="1"/>
</dbReference>
<dbReference type="GO" id="GO:0008270">
    <property type="term" value="F:zinc ion binding"/>
    <property type="evidence" value="ECO:0007669"/>
    <property type="project" value="UniProtKB-KW"/>
</dbReference>
<dbReference type="PANTHER" id="PTHR30446">
    <property type="entry name" value="RECOMBINATION PROTEIN RECR"/>
    <property type="match status" value="1"/>
</dbReference>
<accession>A0A6L5X9W3</accession>
<evidence type="ECO:0000256" key="7">
    <source>
        <dbReference type="HAMAP-Rule" id="MF_00017"/>
    </source>
</evidence>
<dbReference type="Pfam" id="PF21175">
    <property type="entry name" value="RecR_C"/>
    <property type="match status" value="1"/>
</dbReference>
<evidence type="ECO:0000256" key="5">
    <source>
        <dbReference type="ARBA" id="ARBA00023172"/>
    </source>
</evidence>
<dbReference type="HAMAP" id="MF_00017">
    <property type="entry name" value="RecR"/>
    <property type="match status" value="1"/>
</dbReference>
<evidence type="ECO:0000256" key="2">
    <source>
        <dbReference type="ARBA" id="ARBA00022763"/>
    </source>
</evidence>
<comment type="similarity">
    <text evidence="7">Belongs to the RecR family.</text>
</comment>
<comment type="caution">
    <text evidence="9">The sequence shown here is derived from an EMBL/GenBank/DDBJ whole genome shotgun (WGS) entry which is preliminary data.</text>
</comment>
<dbReference type="InterPro" id="IPR006171">
    <property type="entry name" value="TOPRIM_dom"/>
</dbReference>
<evidence type="ECO:0000256" key="6">
    <source>
        <dbReference type="ARBA" id="ARBA00023204"/>
    </source>
</evidence>
<dbReference type="SMART" id="SM00493">
    <property type="entry name" value="TOPRIM"/>
    <property type="match status" value="1"/>
</dbReference>
<feature type="zinc finger region" description="C4-type" evidence="7">
    <location>
        <begin position="60"/>
        <end position="75"/>
    </location>
</feature>
<dbReference type="Gene3D" id="1.10.8.420">
    <property type="entry name" value="RecR Domain 1"/>
    <property type="match status" value="1"/>
</dbReference>
<sequence length="210" mass="23240">MDQEFASSLLENAVSEFAKLPGIGRKTALRLALHLLKQDKERAHSLGEAVIKMRDEIQYCRVCHNISESEVCPICSDPTRDTSTVCVVENVKDVMSIENTHQHHGLYHVLGGLISPIDGIGPQDIEIDSLVERVKAGGIAEVILALSATMEGDTTNFYIFRKLAPYPEVKITMLARGVSVGNEIEYTDELTLGRSIQNRTLFSDTFHKEG</sequence>
<evidence type="ECO:0000313" key="10">
    <source>
        <dbReference type="Proteomes" id="UP000483362"/>
    </source>
</evidence>
<dbReference type="InterPro" id="IPR000093">
    <property type="entry name" value="DNA_Rcmb_RecR"/>
</dbReference>
<dbReference type="InterPro" id="IPR023627">
    <property type="entry name" value="Rcmb_RecR"/>
</dbReference>
<keyword evidence="4 7" id="KW-0862">Zinc</keyword>
<dbReference type="PROSITE" id="PS50880">
    <property type="entry name" value="TOPRIM"/>
    <property type="match status" value="1"/>
</dbReference>
<proteinExistence type="inferred from homology"/>